<dbReference type="GO" id="GO:0061630">
    <property type="term" value="F:ubiquitin protein ligase activity"/>
    <property type="evidence" value="ECO:0000318"/>
    <property type="project" value="GO_Central"/>
</dbReference>
<dbReference type="OrthoDB" id="8062037at2759"/>
<dbReference type="Gramene" id="KQK15074">
    <property type="protein sequence ID" value="KQK15074"/>
    <property type="gene ID" value="BRADI_1g20480v3"/>
</dbReference>
<name>I1GS15_BRADI</name>
<keyword evidence="3" id="KW-0862">Zinc</keyword>
<dbReference type="GO" id="GO:0005737">
    <property type="term" value="C:cytoplasm"/>
    <property type="evidence" value="ECO:0000318"/>
    <property type="project" value="GO_Central"/>
</dbReference>
<keyword evidence="2 4" id="KW-0863">Zinc-finger</keyword>
<dbReference type="EMBL" id="CM000880">
    <property type="protein sequence ID" value="KQK15074.1"/>
    <property type="molecule type" value="Genomic_DNA"/>
</dbReference>
<reference evidence="7 8" key="1">
    <citation type="journal article" date="2010" name="Nature">
        <title>Genome sequencing and analysis of the model grass Brachypodium distachyon.</title>
        <authorList>
            <consortium name="International Brachypodium Initiative"/>
        </authorList>
    </citation>
    <scope>NUCLEOTIDE SEQUENCE [LARGE SCALE GENOMIC DNA]</scope>
    <source>
        <strain evidence="7">Bd21</strain>
        <strain evidence="8">cv. Bd21</strain>
    </source>
</reference>
<proteinExistence type="predicted"/>
<dbReference type="GeneID" id="100832618"/>
<dbReference type="Pfam" id="PF13639">
    <property type="entry name" value="zf-RING_2"/>
    <property type="match status" value="1"/>
</dbReference>
<dbReference type="eggNOG" id="KOG0800">
    <property type="taxonomic scope" value="Eukaryota"/>
</dbReference>
<feature type="domain" description="RING-type" evidence="6">
    <location>
        <begin position="75"/>
        <end position="113"/>
    </location>
</feature>
<dbReference type="Proteomes" id="UP000008810">
    <property type="component" value="Chromosome 1"/>
</dbReference>
<dbReference type="InterPro" id="IPR013083">
    <property type="entry name" value="Znf_RING/FYVE/PHD"/>
</dbReference>
<dbReference type="PANTHER" id="PTHR15710">
    <property type="entry name" value="E3 UBIQUITIN-PROTEIN LIGASE PRAJA"/>
    <property type="match status" value="1"/>
</dbReference>
<dbReference type="EnsemblPlants" id="KQK15074">
    <property type="protein sequence ID" value="KQK15074"/>
    <property type="gene ID" value="BRADI_1g20480v3"/>
</dbReference>
<evidence type="ECO:0000256" key="5">
    <source>
        <dbReference type="SAM" id="MobiDB-lite"/>
    </source>
</evidence>
<dbReference type="SUPFAM" id="SSF57850">
    <property type="entry name" value="RING/U-box"/>
    <property type="match status" value="1"/>
</dbReference>
<dbReference type="STRING" id="15368.I1GS15"/>
<dbReference type="InterPro" id="IPR001841">
    <property type="entry name" value="Znf_RING"/>
</dbReference>
<evidence type="ECO:0000256" key="2">
    <source>
        <dbReference type="ARBA" id="ARBA00022771"/>
    </source>
</evidence>
<evidence type="ECO:0000259" key="6">
    <source>
        <dbReference type="PROSITE" id="PS50089"/>
    </source>
</evidence>
<evidence type="ECO:0000256" key="3">
    <source>
        <dbReference type="ARBA" id="ARBA00022833"/>
    </source>
</evidence>
<feature type="region of interest" description="Disordered" evidence="5">
    <location>
        <begin position="116"/>
        <end position="173"/>
    </location>
</feature>
<dbReference type="SMART" id="SM00184">
    <property type="entry name" value="RING"/>
    <property type="match status" value="1"/>
</dbReference>
<dbReference type="OMA" id="QHFILDG"/>
<dbReference type="Gene3D" id="3.30.40.10">
    <property type="entry name" value="Zinc/RING finger domain, C3HC4 (zinc finger)"/>
    <property type="match status" value="1"/>
</dbReference>
<accession>I1GS15</accession>
<evidence type="ECO:0000313" key="7">
    <source>
        <dbReference type="EMBL" id="KQK15074.1"/>
    </source>
</evidence>
<evidence type="ECO:0000313" key="8">
    <source>
        <dbReference type="EnsemblPlants" id="KQK15074"/>
    </source>
</evidence>
<evidence type="ECO:0000256" key="1">
    <source>
        <dbReference type="ARBA" id="ARBA00022723"/>
    </source>
</evidence>
<dbReference type="KEGG" id="bdi:100832618"/>
<reference evidence="8" key="3">
    <citation type="submission" date="2018-08" db="UniProtKB">
        <authorList>
            <consortium name="EnsemblPlants"/>
        </authorList>
    </citation>
    <scope>IDENTIFICATION</scope>
    <source>
        <strain evidence="8">cv. Bd21</strain>
    </source>
</reference>
<keyword evidence="1" id="KW-0479">Metal-binding</keyword>
<keyword evidence="9" id="KW-1185">Reference proteome</keyword>
<organism evidence="8">
    <name type="scientific">Brachypodium distachyon</name>
    <name type="common">Purple false brome</name>
    <name type="synonym">Trachynia distachya</name>
    <dbReference type="NCBI Taxonomy" id="15368"/>
    <lineage>
        <taxon>Eukaryota</taxon>
        <taxon>Viridiplantae</taxon>
        <taxon>Streptophyta</taxon>
        <taxon>Embryophyta</taxon>
        <taxon>Tracheophyta</taxon>
        <taxon>Spermatophyta</taxon>
        <taxon>Magnoliopsida</taxon>
        <taxon>Liliopsida</taxon>
        <taxon>Poales</taxon>
        <taxon>Poaceae</taxon>
        <taxon>BOP clade</taxon>
        <taxon>Pooideae</taxon>
        <taxon>Stipodae</taxon>
        <taxon>Brachypodieae</taxon>
        <taxon>Brachypodium</taxon>
    </lineage>
</organism>
<dbReference type="PROSITE" id="PS50089">
    <property type="entry name" value="ZF_RING_2"/>
    <property type="match status" value="1"/>
</dbReference>
<dbReference type="CDD" id="cd16454">
    <property type="entry name" value="RING-H2_PA-TM-RING"/>
    <property type="match status" value="1"/>
</dbReference>
<dbReference type="PANTHER" id="PTHR15710:SF132">
    <property type="entry name" value="E3 UBIQUITIN-PROTEIN LIGASE MPSR1"/>
    <property type="match status" value="1"/>
</dbReference>
<reference evidence="7" key="2">
    <citation type="submission" date="2017-06" db="EMBL/GenBank/DDBJ databases">
        <title>WGS assembly of Brachypodium distachyon.</title>
        <authorList>
            <consortium name="The International Brachypodium Initiative"/>
            <person name="Lucas S."/>
            <person name="Harmon-Smith M."/>
            <person name="Lail K."/>
            <person name="Tice H."/>
            <person name="Grimwood J."/>
            <person name="Bruce D."/>
            <person name="Barry K."/>
            <person name="Shu S."/>
            <person name="Lindquist E."/>
            <person name="Wang M."/>
            <person name="Pitluck S."/>
            <person name="Vogel J.P."/>
            <person name="Garvin D.F."/>
            <person name="Mockler T.C."/>
            <person name="Schmutz J."/>
            <person name="Rokhsar D."/>
            <person name="Bevan M.W."/>
        </authorList>
    </citation>
    <scope>NUCLEOTIDE SEQUENCE</scope>
    <source>
        <strain evidence="7">Bd21</strain>
    </source>
</reference>
<evidence type="ECO:0000256" key="4">
    <source>
        <dbReference type="PROSITE-ProRule" id="PRU00175"/>
    </source>
</evidence>
<dbReference type="RefSeq" id="XP_003562628.1">
    <property type="nucleotide sequence ID" value="XM_003562580.4"/>
</dbReference>
<protein>
    <recommendedName>
        <fullName evidence="6">RING-type domain-containing protein</fullName>
    </recommendedName>
</protein>
<dbReference type="AlphaFoldDB" id="I1GS15"/>
<sequence length="173" mass="17606">MASAENGGGDSVGAGILRLLMGMAASPGGVMMVHHVLVDGDGELFSGGLGGAPPASKAAIASLKEAPARGGSEDCAICLDAFEAGKEMPCGHRFHGGCLERWLGVHGSCPVCRSKLPKADPAEQDGGGGGEGRRPRGALLVTYVALGGGGDQSPREEEEQSEQPWNIRVEDVD</sequence>
<gene>
    <name evidence="8" type="primary">LOC100832618</name>
    <name evidence="7" type="ORF">BRADI_1g20480v3</name>
</gene>
<dbReference type="GO" id="GO:0008270">
    <property type="term" value="F:zinc ion binding"/>
    <property type="evidence" value="ECO:0007669"/>
    <property type="project" value="UniProtKB-KW"/>
</dbReference>
<dbReference type="GO" id="GO:0016567">
    <property type="term" value="P:protein ubiquitination"/>
    <property type="evidence" value="ECO:0000318"/>
    <property type="project" value="GO_Central"/>
</dbReference>
<evidence type="ECO:0000313" key="9">
    <source>
        <dbReference type="Proteomes" id="UP000008810"/>
    </source>
</evidence>
<dbReference type="FunFam" id="3.30.40.10:FF:000631">
    <property type="entry name" value="Os03g0377600 protein"/>
    <property type="match status" value="1"/>
</dbReference>
<dbReference type="HOGENOM" id="CLU_1450113_0_0_1"/>